<feature type="transmembrane region" description="Helical" evidence="1">
    <location>
        <begin position="237"/>
        <end position="257"/>
    </location>
</feature>
<proteinExistence type="predicted"/>
<comment type="caution">
    <text evidence="2">The sequence shown here is derived from an EMBL/GenBank/DDBJ whole genome shotgun (WGS) entry which is preliminary data.</text>
</comment>
<organism evidence="2 3">
    <name type="scientific">Plasmodium vivax</name>
    <name type="common">malaria parasite P. vivax</name>
    <dbReference type="NCBI Taxonomy" id="5855"/>
    <lineage>
        <taxon>Eukaryota</taxon>
        <taxon>Sar</taxon>
        <taxon>Alveolata</taxon>
        <taxon>Apicomplexa</taxon>
        <taxon>Aconoidasida</taxon>
        <taxon>Haemosporida</taxon>
        <taxon>Plasmodiidae</taxon>
        <taxon>Plasmodium</taxon>
        <taxon>Plasmodium (Plasmodium)</taxon>
    </lineage>
</organism>
<evidence type="ECO:0000313" key="3">
    <source>
        <dbReference type="Proteomes" id="UP000779233"/>
    </source>
</evidence>
<sequence>MSCDPKISEESYKFFEDIDKYIEKAKDVENANIELTLPSACTGFSKGWESKLKSKETAKNLCGKCIKLYESIDNLKYNLKSNPNYKRDCGFLNSWLNLKLYNNDINENVCVYRFYNELESHCESNCLNWSSECEMYNIKKDDLDKMRILYNLHYERSVIYDLIDSPSNKQLLLEHSTKCLDQYRIAESMCKNKNNKFCDLLKNFKNKYEELYPMVEKKGNDYSNYLKRLSGDENSKMISTAVIGSAVGLIPLVGILYKFTPMGQLLKPNKGKVKDGQRYNGNDMSKMSLMDHEIEQLMFQQGTYNIKYQSL</sequence>
<dbReference type="InterPro" id="IPR008780">
    <property type="entry name" value="Plasmodium_Vir"/>
</dbReference>
<dbReference type="Proteomes" id="UP000779233">
    <property type="component" value="Unassembled WGS sequence"/>
</dbReference>
<accession>A0A8S4HJ94</accession>
<keyword evidence="1" id="KW-0812">Transmembrane</keyword>
<dbReference type="AlphaFoldDB" id="A0A8S4HJ94"/>
<keyword evidence="1" id="KW-1133">Transmembrane helix</keyword>
<dbReference type="VEuPathDB" id="PlasmoDB:PVPAM_000014000"/>
<gene>
    <name evidence="2" type="ORF">PVW1_020027600</name>
</gene>
<name>A0A8S4HJ94_PLAVI</name>
<keyword evidence="1" id="KW-0472">Membrane</keyword>
<evidence type="ECO:0000256" key="1">
    <source>
        <dbReference type="SAM" id="Phobius"/>
    </source>
</evidence>
<dbReference type="EMBL" id="CAJZCX010000015">
    <property type="protein sequence ID" value="CAG9484375.1"/>
    <property type="molecule type" value="Genomic_DNA"/>
</dbReference>
<protein>
    <submittedName>
        <fullName evidence="2">(malaria parasite P. vivax) hypothetical protein</fullName>
    </submittedName>
</protein>
<evidence type="ECO:0000313" key="2">
    <source>
        <dbReference type="EMBL" id="CAG9484375.1"/>
    </source>
</evidence>
<dbReference type="Pfam" id="PF05795">
    <property type="entry name" value="Plasmodium_Vir"/>
    <property type="match status" value="1"/>
</dbReference>
<reference evidence="2" key="1">
    <citation type="submission" date="2021-09" db="EMBL/GenBank/DDBJ databases">
        <authorList>
            <consortium name="Pathogen Informatics"/>
        </authorList>
    </citation>
    <scope>NUCLEOTIDE SEQUENCE</scope>
    <source>
        <strain evidence="2">PvW1</strain>
    </source>
</reference>